<evidence type="ECO:0000313" key="2">
    <source>
        <dbReference type="EMBL" id="SVD04831.1"/>
    </source>
</evidence>
<name>A0A382S7F6_9ZZZZ</name>
<dbReference type="AlphaFoldDB" id="A0A382S7F6"/>
<organism evidence="2">
    <name type="scientific">marine metagenome</name>
    <dbReference type="NCBI Taxonomy" id="408172"/>
    <lineage>
        <taxon>unclassified sequences</taxon>
        <taxon>metagenomes</taxon>
        <taxon>ecological metagenomes</taxon>
    </lineage>
</organism>
<reference evidence="2" key="1">
    <citation type="submission" date="2018-05" db="EMBL/GenBank/DDBJ databases">
        <authorList>
            <person name="Lanie J.A."/>
            <person name="Ng W.-L."/>
            <person name="Kazmierczak K.M."/>
            <person name="Andrzejewski T.M."/>
            <person name="Davidsen T.M."/>
            <person name="Wayne K.J."/>
            <person name="Tettelin H."/>
            <person name="Glass J.I."/>
            <person name="Rusch D."/>
            <person name="Podicherti R."/>
            <person name="Tsui H.-C.T."/>
            <person name="Winkler M.E."/>
        </authorList>
    </citation>
    <scope>NUCLEOTIDE SEQUENCE</scope>
</reference>
<feature type="region of interest" description="Disordered" evidence="1">
    <location>
        <begin position="1"/>
        <end position="25"/>
    </location>
</feature>
<protein>
    <submittedName>
        <fullName evidence="2">Uncharacterized protein</fullName>
    </submittedName>
</protein>
<feature type="non-terminal residue" evidence="2">
    <location>
        <position position="25"/>
    </location>
</feature>
<dbReference type="EMBL" id="UINC01126384">
    <property type="protein sequence ID" value="SVD04831.1"/>
    <property type="molecule type" value="Genomic_DNA"/>
</dbReference>
<accession>A0A382S7F6</accession>
<sequence length="25" mass="2985">MSKKDDENPLEDLQKQLKDLLKNQN</sequence>
<gene>
    <name evidence="2" type="ORF">METZ01_LOCUS357685</name>
</gene>
<evidence type="ECO:0000256" key="1">
    <source>
        <dbReference type="SAM" id="MobiDB-lite"/>
    </source>
</evidence>
<proteinExistence type="predicted"/>